<dbReference type="AlphaFoldDB" id="A0AAV5RXR2"/>
<feature type="compositionally biased region" description="Low complexity" evidence="1">
    <location>
        <begin position="152"/>
        <end position="167"/>
    </location>
</feature>
<protein>
    <submittedName>
        <fullName evidence="2">Uncharacterized protein</fullName>
    </submittedName>
</protein>
<feature type="region of interest" description="Disordered" evidence="1">
    <location>
        <begin position="104"/>
        <end position="133"/>
    </location>
</feature>
<evidence type="ECO:0000256" key="1">
    <source>
        <dbReference type="SAM" id="MobiDB-lite"/>
    </source>
</evidence>
<gene>
    <name evidence="2" type="ORF">DAKH74_028220</name>
</gene>
<dbReference type="EMBL" id="BTGD01000008">
    <property type="protein sequence ID" value="GMM56206.1"/>
    <property type="molecule type" value="Genomic_DNA"/>
</dbReference>
<reference evidence="2 3" key="1">
    <citation type="journal article" date="2023" name="Elife">
        <title>Identification of key yeast species and microbe-microbe interactions impacting larval growth of Drosophila in the wild.</title>
        <authorList>
            <person name="Mure A."/>
            <person name="Sugiura Y."/>
            <person name="Maeda R."/>
            <person name="Honda K."/>
            <person name="Sakurai N."/>
            <person name="Takahashi Y."/>
            <person name="Watada M."/>
            <person name="Katoh T."/>
            <person name="Gotoh A."/>
            <person name="Gotoh Y."/>
            <person name="Taniguchi I."/>
            <person name="Nakamura K."/>
            <person name="Hayashi T."/>
            <person name="Katayama T."/>
            <person name="Uemura T."/>
            <person name="Hattori Y."/>
        </authorList>
    </citation>
    <scope>NUCLEOTIDE SEQUENCE [LARGE SCALE GENOMIC DNA]</scope>
    <source>
        <strain evidence="2 3">KH-74</strain>
    </source>
</reference>
<accession>A0AAV5RXR2</accession>
<feature type="compositionally biased region" description="Polar residues" evidence="1">
    <location>
        <begin position="120"/>
        <end position="129"/>
    </location>
</feature>
<feature type="compositionally biased region" description="Low complexity" evidence="1">
    <location>
        <begin position="104"/>
        <end position="113"/>
    </location>
</feature>
<comment type="caution">
    <text evidence="2">The sequence shown here is derived from an EMBL/GenBank/DDBJ whole genome shotgun (WGS) entry which is preliminary data.</text>
</comment>
<name>A0AAV5RXR2_MAUHU</name>
<sequence length="190" mass="21195">MDRSKQYPGAVRADPRLAAAQLAQAQAQAQAQAPQRQLPVLDDQAGMLARLKLDYMKSFQDDPHFFPEMQDISAAVSAAAVAAQHQAHSPAHGFTNIQLQQHQQLPQGQVHPGLARSASPAGQSYLPQRSSHKLSDRENLLSLLAQKSFEKQQQQLQHPKQQGQFQQQHKRVGSPHYHQHQQQGDPYLVN</sequence>
<feature type="compositionally biased region" description="Basic residues" evidence="1">
    <location>
        <begin position="168"/>
        <end position="179"/>
    </location>
</feature>
<evidence type="ECO:0000313" key="2">
    <source>
        <dbReference type="EMBL" id="GMM56206.1"/>
    </source>
</evidence>
<dbReference type="Proteomes" id="UP001377567">
    <property type="component" value="Unassembled WGS sequence"/>
</dbReference>
<evidence type="ECO:0000313" key="3">
    <source>
        <dbReference type="Proteomes" id="UP001377567"/>
    </source>
</evidence>
<proteinExistence type="predicted"/>
<feature type="region of interest" description="Disordered" evidence="1">
    <location>
        <begin position="150"/>
        <end position="190"/>
    </location>
</feature>
<organism evidence="2 3">
    <name type="scientific">Maudiozyma humilis</name>
    <name type="common">Sour dough yeast</name>
    <name type="synonym">Kazachstania humilis</name>
    <dbReference type="NCBI Taxonomy" id="51915"/>
    <lineage>
        <taxon>Eukaryota</taxon>
        <taxon>Fungi</taxon>
        <taxon>Dikarya</taxon>
        <taxon>Ascomycota</taxon>
        <taxon>Saccharomycotina</taxon>
        <taxon>Saccharomycetes</taxon>
        <taxon>Saccharomycetales</taxon>
        <taxon>Saccharomycetaceae</taxon>
        <taxon>Maudiozyma</taxon>
    </lineage>
</organism>
<keyword evidence="3" id="KW-1185">Reference proteome</keyword>